<dbReference type="GO" id="GO:0005737">
    <property type="term" value="C:cytoplasm"/>
    <property type="evidence" value="ECO:0007669"/>
    <property type="project" value="TreeGrafter"/>
</dbReference>
<dbReference type="InterPro" id="IPR036291">
    <property type="entry name" value="NAD(P)-bd_dom_sf"/>
</dbReference>
<dbReference type="PANTHER" id="PTHR48079:SF6">
    <property type="entry name" value="NAD(P)-BINDING DOMAIN-CONTAINING PROTEIN-RELATED"/>
    <property type="match status" value="1"/>
</dbReference>
<reference evidence="3" key="1">
    <citation type="submission" date="2008-03" db="EMBL/GenBank/DDBJ databases">
        <title>Complete sequence of chromosome of Beijerinckia indica subsp. indica ATCC 9039.</title>
        <authorList>
            <consortium name="US DOE Joint Genome Institute"/>
            <person name="Copeland A."/>
            <person name="Lucas S."/>
            <person name="Lapidus A."/>
            <person name="Glavina del Rio T."/>
            <person name="Dalin E."/>
            <person name="Tice H."/>
            <person name="Bruce D."/>
            <person name="Goodwin L."/>
            <person name="Pitluck S."/>
            <person name="LaButti K."/>
            <person name="Schmutz J."/>
            <person name="Larimer F."/>
            <person name="Land M."/>
            <person name="Hauser L."/>
            <person name="Kyrpides N."/>
            <person name="Mikhailova N."/>
            <person name="Dunfield P.F."/>
            <person name="Dedysh S.N."/>
            <person name="Liesack W."/>
            <person name="Saw J.H."/>
            <person name="Alam M."/>
            <person name="Chen Y."/>
            <person name="Murrell J.C."/>
            <person name="Richardson P."/>
        </authorList>
    </citation>
    <scope>NUCLEOTIDE SEQUENCE [LARGE SCALE GENOMIC DNA]</scope>
    <source>
        <strain evidence="3">ATCC 9039 / DSM 1715 / NCIMB 8712</strain>
    </source>
</reference>
<dbReference type="Gene3D" id="3.40.50.720">
    <property type="entry name" value="NAD(P)-binding Rossmann-like Domain"/>
    <property type="match status" value="1"/>
</dbReference>
<dbReference type="InterPro" id="IPR016040">
    <property type="entry name" value="NAD(P)-bd_dom"/>
</dbReference>
<evidence type="ECO:0000313" key="2">
    <source>
        <dbReference type="EMBL" id="ACB95095.1"/>
    </source>
</evidence>
<keyword evidence="3" id="KW-1185">Reference proteome</keyword>
<dbReference type="InterPro" id="IPR051783">
    <property type="entry name" value="NAD(P)-dependent_oxidoreduct"/>
</dbReference>
<dbReference type="RefSeq" id="WP_012384452.1">
    <property type="nucleotide sequence ID" value="NC_010581.1"/>
</dbReference>
<dbReference type="Proteomes" id="UP000001695">
    <property type="component" value="Chromosome"/>
</dbReference>
<evidence type="ECO:0000313" key="3">
    <source>
        <dbReference type="Proteomes" id="UP000001695"/>
    </source>
</evidence>
<dbReference type="STRING" id="395963.Bind_1458"/>
<dbReference type="EMBL" id="CP001016">
    <property type="protein sequence ID" value="ACB95095.1"/>
    <property type="molecule type" value="Genomic_DNA"/>
</dbReference>
<dbReference type="SUPFAM" id="SSF51735">
    <property type="entry name" value="NAD(P)-binding Rossmann-fold domains"/>
    <property type="match status" value="1"/>
</dbReference>
<organism evidence="2 3">
    <name type="scientific">Beijerinckia indica subsp. indica (strain ATCC 9039 / DSM 1715 / NCIMB 8712)</name>
    <dbReference type="NCBI Taxonomy" id="395963"/>
    <lineage>
        <taxon>Bacteria</taxon>
        <taxon>Pseudomonadati</taxon>
        <taxon>Pseudomonadota</taxon>
        <taxon>Alphaproteobacteria</taxon>
        <taxon>Hyphomicrobiales</taxon>
        <taxon>Beijerinckiaceae</taxon>
        <taxon>Beijerinckia</taxon>
    </lineage>
</organism>
<dbReference type="GO" id="GO:0004029">
    <property type="term" value="F:aldehyde dehydrogenase (NAD+) activity"/>
    <property type="evidence" value="ECO:0007669"/>
    <property type="project" value="TreeGrafter"/>
</dbReference>
<gene>
    <name evidence="2" type="ordered locus">Bind_1458</name>
</gene>
<dbReference type="eggNOG" id="COG0451">
    <property type="taxonomic scope" value="Bacteria"/>
</dbReference>
<evidence type="ECO:0000259" key="1">
    <source>
        <dbReference type="Pfam" id="PF13460"/>
    </source>
</evidence>
<dbReference type="PANTHER" id="PTHR48079">
    <property type="entry name" value="PROTEIN YEEZ"/>
    <property type="match status" value="1"/>
</dbReference>
<dbReference type="HOGENOM" id="CLU_049717_0_0_5"/>
<protein>
    <submittedName>
        <fullName evidence="2">NAD-dependent epimerase/dehydratase</fullName>
    </submittedName>
</protein>
<accession>B2IKQ6</accession>
<proteinExistence type="predicted"/>
<feature type="domain" description="NAD(P)-binding" evidence="1">
    <location>
        <begin position="11"/>
        <end position="114"/>
    </location>
</feature>
<name>B2IKQ6_BEII9</name>
<dbReference type="AlphaFoldDB" id="B2IKQ6"/>
<dbReference type="Pfam" id="PF13460">
    <property type="entry name" value="NAD_binding_10"/>
    <property type="match status" value="1"/>
</dbReference>
<reference evidence="2 3" key="2">
    <citation type="journal article" date="2010" name="J. Bacteriol.">
        <title>Complete genome sequence of Beijerinckia indica subsp. indica.</title>
        <authorList>
            <person name="Tamas I."/>
            <person name="Dedysh S.N."/>
            <person name="Liesack W."/>
            <person name="Stott M.B."/>
            <person name="Alam M."/>
            <person name="Murrell J.C."/>
            <person name="Dunfield P.F."/>
        </authorList>
    </citation>
    <scope>NUCLEOTIDE SEQUENCE [LARGE SCALE GENOMIC DNA]</scope>
    <source>
        <strain evidence="3">ATCC 9039 / DSM 1715 / NCIMB 8712</strain>
    </source>
</reference>
<dbReference type="KEGG" id="bid:Bind_1458"/>
<sequence length="326" mass="36031">MSEKKLALILGATGGFGHEVASALLRRGWRIRAVNRNPETAAARCHFPAGSVEWRKGDALNEAEIIAAAEGASIIVHAANPPLYRNWPGLVMPMLRNTIEAARHSGARIVLPGSIYNFPVDGPHLLKEDTPQEAPSRKGKIRIEVETALREAQKDGVKSLVLRAGDFFGPNVTANSWISAVVKPGRPIPSIADPGRRGVGHAWAYLPDMAETVVQLIEQEDRLGLHEVFHFGGHWLEDDCEIIRAIQRAAGPSRVKIRRFPWWAVGLASPFVPLMRELWEMRYLWKVPFKLDNAKLTTFLGKEPHTPLEEAVRISLTGLGCLPKAD</sequence>